<dbReference type="GO" id="GO:0004649">
    <property type="term" value="F:poly(ADP-ribose) glycohydrolase activity"/>
    <property type="evidence" value="ECO:0007669"/>
    <property type="project" value="UniProtKB-EC"/>
</dbReference>
<comment type="caution">
    <text evidence="16">The sequence shown here is derived from an EMBL/GenBank/DDBJ whole genome shotgun (WGS) entry which is preliminary data.</text>
</comment>
<organism evidence="16 18">
    <name type="scientific">Didymodactylos carnosus</name>
    <dbReference type="NCBI Taxonomy" id="1234261"/>
    <lineage>
        <taxon>Eukaryota</taxon>
        <taxon>Metazoa</taxon>
        <taxon>Spiralia</taxon>
        <taxon>Gnathifera</taxon>
        <taxon>Rotifera</taxon>
        <taxon>Eurotatoria</taxon>
        <taxon>Bdelloidea</taxon>
        <taxon>Philodinida</taxon>
        <taxon>Philodinidae</taxon>
        <taxon>Didymodactylos</taxon>
    </lineage>
</organism>
<protein>
    <recommendedName>
        <fullName evidence="4">poly(ADP-ribose) glycohydrolase</fullName>
        <ecNumber evidence="4">3.2.1.143</ecNumber>
    </recommendedName>
</protein>
<comment type="similarity">
    <text evidence="2">Belongs to the CD164 family.</text>
</comment>
<evidence type="ECO:0000313" key="18">
    <source>
        <dbReference type="Proteomes" id="UP000677228"/>
    </source>
</evidence>
<feature type="domain" description="PARG helical" evidence="15">
    <location>
        <begin position="79"/>
        <end position="190"/>
    </location>
</feature>
<proteinExistence type="inferred from homology"/>
<dbReference type="PANTHER" id="PTHR12837:SF0">
    <property type="entry name" value="POLY(ADP-RIBOSE) GLYCOHYDROLASE"/>
    <property type="match status" value="1"/>
</dbReference>
<keyword evidence="9 13" id="KW-0472">Membrane</keyword>
<dbReference type="GO" id="GO:0005975">
    <property type="term" value="P:carbohydrate metabolic process"/>
    <property type="evidence" value="ECO:0007669"/>
    <property type="project" value="InterPro"/>
</dbReference>
<feature type="binding site" evidence="11">
    <location>
        <position position="283"/>
    </location>
    <ligand>
        <name>substrate</name>
    </ligand>
</feature>
<dbReference type="GO" id="GO:0005737">
    <property type="term" value="C:cytoplasm"/>
    <property type="evidence" value="ECO:0007669"/>
    <property type="project" value="TreeGrafter"/>
</dbReference>
<comment type="similarity">
    <text evidence="3">Belongs to the poly(ADP-ribose) glycohydrolase family.</text>
</comment>
<evidence type="ECO:0000313" key="16">
    <source>
        <dbReference type="EMBL" id="CAF1163597.1"/>
    </source>
</evidence>
<feature type="binding site" evidence="11">
    <location>
        <position position="241"/>
    </location>
    <ligand>
        <name>substrate</name>
    </ligand>
</feature>
<dbReference type="AlphaFoldDB" id="A0A8S2E8X9"/>
<evidence type="ECO:0000256" key="4">
    <source>
        <dbReference type="ARBA" id="ARBA00012255"/>
    </source>
</evidence>
<dbReference type="GO" id="GO:1990966">
    <property type="term" value="P:ATP generation from poly-ADP-D-ribose"/>
    <property type="evidence" value="ECO:0007669"/>
    <property type="project" value="TreeGrafter"/>
</dbReference>
<evidence type="ECO:0000256" key="12">
    <source>
        <dbReference type="SAM" id="MobiDB-lite"/>
    </source>
</evidence>
<dbReference type="InterPro" id="IPR048362">
    <property type="entry name" value="PARG_helical"/>
</dbReference>
<evidence type="ECO:0000313" key="17">
    <source>
        <dbReference type="EMBL" id="CAF3975282.1"/>
    </source>
</evidence>
<evidence type="ECO:0000259" key="14">
    <source>
        <dbReference type="Pfam" id="PF05028"/>
    </source>
</evidence>
<dbReference type="EC" id="3.2.1.143" evidence="4"/>
<evidence type="ECO:0000256" key="13">
    <source>
        <dbReference type="SAM" id="Phobius"/>
    </source>
</evidence>
<evidence type="ECO:0000256" key="2">
    <source>
        <dbReference type="ARBA" id="ARBA00005341"/>
    </source>
</evidence>
<evidence type="ECO:0000256" key="5">
    <source>
        <dbReference type="ARBA" id="ARBA00022692"/>
    </source>
</evidence>
<evidence type="ECO:0000256" key="6">
    <source>
        <dbReference type="ARBA" id="ARBA00022729"/>
    </source>
</evidence>
<sequence>MSVCEELFLPSHPSLIIEDRLSLCGNEEDSVLKWKFITHLLTTRHQSNQTPASIVELISCFCPNLSCLSTTVLYEVLNENLQFCSYYWPNLVNLALKLPTLFPTHTIRSLDFTDNDEEEIKLYSLTREQIACLLVHMFLCTIDDKNFSLWYESSCYNPSKSYLTVLIYYFQYYVDFIRDNDNSRSILFERHRLQRNVDWKLCKKPLIKQLYQQDDLNDILSTNLQLIFANKHIGYGQYGTQEEAHCGMSTELNVVVLFMNRDLRDNECLVVHGIQTFGQYQGYGNDLKLIGFHSSTACDWSRRSYVFADALEMNFSETNELEDLKEYNLTRELAKISCTFRLQQDKSLNTGHFGCGAFHGNRYVKIVLQILVASFYNVQLHFYSSSKAFIDEINDLLKYLNEKQINCYIVANSVADDGTTILASSTSVVIETTTPVATTHLPNVSYSTFTPSNATTKPQTNNTESSTSIAQPILTSNTAAFTSNSSQEPAINSTFPSTSTPNLSVTTISAISTIGPTATETNTTSQPPPPSPTTTITQVPPKQGRKFDGLSFVGGMILVVGIGALAYLVVKYLRKSGKLPYSTLR</sequence>
<evidence type="ECO:0000259" key="15">
    <source>
        <dbReference type="Pfam" id="PF20811"/>
    </source>
</evidence>
<keyword evidence="7" id="KW-0378">Hydrolase</keyword>
<evidence type="ECO:0000256" key="7">
    <source>
        <dbReference type="ARBA" id="ARBA00022801"/>
    </source>
</evidence>
<dbReference type="InterPro" id="IPR007724">
    <property type="entry name" value="Poly_GlycHdrlase"/>
</dbReference>
<dbReference type="Pfam" id="PF05283">
    <property type="entry name" value="MGC-24"/>
    <property type="match status" value="1"/>
</dbReference>
<evidence type="ECO:0000256" key="1">
    <source>
        <dbReference type="ARBA" id="ARBA00004479"/>
    </source>
</evidence>
<gene>
    <name evidence="16" type="ORF">OVA965_LOCUS22215</name>
    <name evidence="17" type="ORF">TMI583_LOCUS22931</name>
</gene>
<dbReference type="PANTHER" id="PTHR12837">
    <property type="entry name" value="POLY ADP-RIBOSE GLYCOHYDROLASE"/>
    <property type="match status" value="1"/>
</dbReference>
<dbReference type="GO" id="GO:0005634">
    <property type="term" value="C:nucleus"/>
    <property type="evidence" value="ECO:0007669"/>
    <property type="project" value="TreeGrafter"/>
</dbReference>
<comment type="subcellular location">
    <subcellularLocation>
        <location evidence="1">Membrane</location>
        <topology evidence="1">Single-pass type I membrane protein</topology>
    </subcellularLocation>
</comment>
<feature type="domain" description="PARG catalytic Macro" evidence="14">
    <location>
        <begin position="199"/>
        <end position="387"/>
    </location>
</feature>
<accession>A0A8S2E8X9</accession>
<feature type="region of interest" description="Disordered" evidence="12">
    <location>
        <begin position="517"/>
        <end position="538"/>
    </location>
</feature>
<dbReference type="Proteomes" id="UP000677228">
    <property type="component" value="Unassembled WGS sequence"/>
</dbReference>
<evidence type="ECO:0000256" key="8">
    <source>
        <dbReference type="ARBA" id="ARBA00022989"/>
    </source>
</evidence>
<keyword evidence="6" id="KW-0732">Signal</keyword>
<evidence type="ECO:0000256" key="9">
    <source>
        <dbReference type="ARBA" id="ARBA00023136"/>
    </source>
</evidence>
<evidence type="ECO:0000256" key="11">
    <source>
        <dbReference type="PIRSR" id="PIRSR607724-2"/>
    </source>
</evidence>
<dbReference type="GO" id="GO:0016020">
    <property type="term" value="C:membrane"/>
    <property type="evidence" value="ECO:0007669"/>
    <property type="project" value="UniProtKB-SubCell"/>
</dbReference>
<dbReference type="Pfam" id="PF05028">
    <property type="entry name" value="PARG_cat_C"/>
    <property type="match status" value="1"/>
</dbReference>
<feature type="binding site" evidence="11">
    <location>
        <position position="230"/>
    </location>
    <ligand>
        <name>substrate</name>
    </ligand>
</feature>
<dbReference type="EMBL" id="CAJOBA010033968">
    <property type="protein sequence ID" value="CAF3975282.1"/>
    <property type="molecule type" value="Genomic_DNA"/>
</dbReference>
<evidence type="ECO:0000256" key="10">
    <source>
        <dbReference type="ARBA" id="ARBA00023180"/>
    </source>
</evidence>
<keyword evidence="5 13" id="KW-0812">Transmembrane</keyword>
<keyword evidence="8 13" id="KW-1133">Transmembrane helix</keyword>
<dbReference type="Proteomes" id="UP000682733">
    <property type="component" value="Unassembled WGS sequence"/>
</dbReference>
<name>A0A8S2E8X9_9BILA</name>
<dbReference type="Pfam" id="PF20811">
    <property type="entry name" value="PARG_cat_N"/>
    <property type="match status" value="1"/>
</dbReference>
<dbReference type="GO" id="GO:0006282">
    <property type="term" value="P:regulation of DNA repair"/>
    <property type="evidence" value="ECO:0007669"/>
    <property type="project" value="InterPro"/>
</dbReference>
<dbReference type="InterPro" id="IPR007947">
    <property type="entry name" value="CD164_MGC24"/>
</dbReference>
<keyword evidence="10" id="KW-0325">Glycoprotein</keyword>
<reference evidence="16" key="1">
    <citation type="submission" date="2021-02" db="EMBL/GenBank/DDBJ databases">
        <authorList>
            <person name="Nowell W R."/>
        </authorList>
    </citation>
    <scope>NUCLEOTIDE SEQUENCE</scope>
</reference>
<dbReference type="GO" id="GO:0009225">
    <property type="term" value="P:nucleotide-sugar metabolic process"/>
    <property type="evidence" value="ECO:0007669"/>
    <property type="project" value="TreeGrafter"/>
</dbReference>
<dbReference type="EMBL" id="CAJNOK010012444">
    <property type="protein sequence ID" value="CAF1163597.1"/>
    <property type="molecule type" value="Genomic_DNA"/>
</dbReference>
<feature type="transmembrane region" description="Helical" evidence="13">
    <location>
        <begin position="549"/>
        <end position="570"/>
    </location>
</feature>
<evidence type="ECO:0000256" key="3">
    <source>
        <dbReference type="ARBA" id="ARBA00009545"/>
    </source>
</evidence>
<dbReference type="InterPro" id="IPR046372">
    <property type="entry name" value="PARG_cat_C"/>
</dbReference>